<accession>A0A8D5AI41</accession>
<evidence type="ECO:0000313" key="7">
    <source>
        <dbReference type="EMBL" id="BBL72118.1"/>
    </source>
</evidence>
<name>A0A8D5AI41_9GAMM</name>
<evidence type="ECO:0000256" key="4">
    <source>
        <dbReference type="SAM" id="MobiDB-lite"/>
    </source>
</evidence>
<organism evidence="7 8">
    <name type="scientific">Methylogaea oryzae</name>
    <dbReference type="NCBI Taxonomy" id="1295382"/>
    <lineage>
        <taxon>Bacteria</taxon>
        <taxon>Pseudomonadati</taxon>
        <taxon>Pseudomonadota</taxon>
        <taxon>Gammaproteobacteria</taxon>
        <taxon>Methylococcales</taxon>
        <taxon>Methylococcaceae</taxon>
        <taxon>Methylogaea</taxon>
    </lineage>
</organism>
<keyword evidence="2 3" id="KW-0472">Membrane</keyword>
<protein>
    <recommendedName>
        <fullName evidence="6">OmpA-like domain-containing protein</fullName>
    </recommendedName>
</protein>
<keyword evidence="8" id="KW-1185">Reference proteome</keyword>
<evidence type="ECO:0000313" key="8">
    <source>
        <dbReference type="Proteomes" id="UP000824988"/>
    </source>
</evidence>
<dbReference type="GO" id="GO:0016020">
    <property type="term" value="C:membrane"/>
    <property type="evidence" value="ECO:0007669"/>
    <property type="project" value="UniProtKB-SubCell"/>
</dbReference>
<evidence type="ECO:0000259" key="6">
    <source>
        <dbReference type="PROSITE" id="PS51123"/>
    </source>
</evidence>
<dbReference type="Pfam" id="PF00691">
    <property type="entry name" value="OmpA"/>
    <property type="match status" value="1"/>
</dbReference>
<dbReference type="PANTHER" id="PTHR30329:SF19">
    <property type="entry name" value="OUTER MEMBRANE PROTEIN, OMPA FAMILY"/>
    <property type="match status" value="1"/>
</dbReference>
<comment type="subcellular location">
    <subcellularLocation>
        <location evidence="1">Membrane</location>
    </subcellularLocation>
</comment>
<dbReference type="RefSeq" id="WP_221047371.1">
    <property type="nucleotide sequence ID" value="NZ_AP019782.1"/>
</dbReference>
<sequence length="338" mass="35097">MPPRGSQIPDSRGSKRPADPHAFNTPWHNDQVDEHESETPWLMSYLDFMTVLVALFVLLYATEKARTVAERRAAAEAAAVAEAAQAEPEAATAETEAGPQPEPAADEASLASIPAPPDSTAVAASGFLEPQPLSTTEILLAAQAAMEAQAAEASAAAEPTSAETAAAAEPAAEAPAPASAETTPPAEAAPSAADAVPPPANPLAALGSLAERVSVKQDGQKLLIEIDDAILFRPASAVLTAEGKTLLDKLRPVLLEHKGRITVEGHTDNQPIATAQFPSNWELSTARASIVTRHLIGLGVAANRVTPAGRADTQPRADNATPQGRAQNRRVGIVLYTE</sequence>
<dbReference type="EMBL" id="AP019782">
    <property type="protein sequence ID" value="BBL72118.1"/>
    <property type="molecule type" value="Genomic_DNA"/>
</dbReference>
<dbReference type="PROSITE" id="PS51123">
    <property type="entry name" value="OMPA_2"/>
    <property type="match status" value="1"/>
</dbReference>
<keyword evidence="5" id="KW-1133">Transmembrane helix</keyword>
<feature type="region of interest" description="Disordered" evidence="4">
    <location>
        <begin position="85"/>
        <end position="123"/>
    </location>
</feature>
<feature type="region of interest" description="Disordered" evidence="4">
    <location>
        <begin position="1"/>
        <end position="32"/>
    </location>
</feature>
<keyword evidence="5" id="KW-0812">Transmembrane</keyword>
<feature type="domain" description="OmpA-like" evidence="6">
    <location>
        <begin position="219"/>
        <end position="338"/>
    </location>
</feature>
<feature type="compositionally biased region" description="Low complexity" evidence="4">
    <location>
        <begin position="151"/>
        <end position="195"/>
    </location>
</feature>
<dbReference type="InterPro" id="IPR006665">
    <property type="entry name" value="OmpA-like"/>
</dbReference>
<feature type="region of interest" description="Disordered" evidence="4">
    <location>
        <begin position="151"/>
        <end position="199"/>
    </location>
</feature>
<dbReference type="Pfam" id="PF13677">
    <property type="entry name" value="MotB_plug"/>
    <property type="match status" value="1"/>
</dbReference>
<evidence type="ECO:0000256" key="1">
    <source>
        <dbReference type="ARBA" id="ARBA00004370"/>
    </source>
</evidence>
<dbReference type="Proteomes" id="UP000824988">
    <property type="component" value="Chromosome"/>
</dbReference>
<dbReference type="PANTHER" id="PTHR30329">
    <property type="entry name" value="STATOR ELEMENT OF FLAGELLAR MOTOR COMPLEX"/>
    <property type="match status" value="1"/>
</dbReference>
<dbReference type="InterPro" id="IPR025713">
    <property type="entry name" value="MotB-like_N_dom"/>
</dbReference>
<evidence type="ECO:0000256" key="2">
    <source>
        <dbReference type="ARBA" id="ARBA00023136"/>
    </source>
</evidence>
<feature type="transmembrane region" description="Helical" evidence="5">
    <location>
        <begin position="42"/>
        <end position="62"/>
    </location>
</feature>
<dbReference type="CDD" id="cd07185">
    <property type="entry name" value="OmpA_C-like"/>
    <property type="match status" value="1"/>
</dbReference>
<reference evidence="7" key="1">
    <citation type="submission" date="2019-06" db="EMBL/GenBank/DDBJ databases">
        <title>Complete genome sequence of Methylogaea oryzae strain JCM16910.</title>
        <authorList>
            <person name="Asakawa S."/>
        </authorList>
    </citation>
    <scope>NUCLEOTIDE SEQUENCE</scope>
    <source>
        <strain evidence="7">E10</strain>
    </source>
</reference>
<dbReference type="AlphaFoldDB" id="A0A8D5AI41"/>
<gene>
    <name evidence="7" type="ORF">MoryE10_27240</name>
</gene>
<proteinExistence type="predicted"/>
<dbReference type="KEGG" id="moz:MoryE10_27240"/>
<feature type="compositionally biased region" description="Low complexity" evidence="4">
    <location>
        <begin position="85"/>
        <end position="99"/>
    </location>
</feature>
<evidence type="ECO:0000256" key="3">
    <source>
        <dbReference type="PROSITE-ProRule" id="PRU00473"/>
    </source>
</evidence>
<evidence type="ECO:0000256" key="5">
    <source>
        <dbReference type="SAM" id="Phobius"/>
    </source>
</evidence>
<dbReference type="InterPro" id="IPR050330">
    <property type="entry name" value="Bact_OuterMem_StrucFunc"/>
</dbReference>